<dbReference type="Proteomes" id="UP001139648">
    <property type="component" value="Unassembled WGS sequence"/>
</dbReference>
<evidence type="ECO:0000313" key="2">
    <source>
        <dbReference type="Proteomes" id="UP001139648"/>
    </source>
</evidence>
<reference evidence="1" key="1">
    <citation type="submission" date="2022-06" db="EMBL/GenBank/DDBJ databases">
        <title>Sequencing the genomes of 1000 actinobacteria strains.</title>
        <authorList>
            <person name="Klenk H.-P."/>
        </authorList>
    </citation>
    <scope>NUCLEOTIDE SEQUENCE</scope>
    <source>
        <strain evidence="1">DSM 46694</strain>
    </source>
</reference>
<evidence type="ECO:0000313" key="1">
    <source>
        <dbReference type="EMBL" id="MCP2365754.1"/>
    </source>
</evidence>
<organism evidence="1 2">
    <name type="scientific">Nonomuraea thailandensis</name>
    <dbReference type="NCBI Taxonomy" id="1188745"/>
    <lineage>
        <taxon>Bacteria</taxon>
        <taxon>Bacillati</taxon>
        <taxon>Actinomycetota</taxon>
        <taxon>Actinomycetes</taxon>
        <taxon>Streptosporangiales</taxon>
        <taxon>Streptosporangiaceae</taxon>
        <taxon>Nonomuraea</taxon>
    </lineage>
</organism>
<proteinExistence type="predicted"/>
<sequence>MGRRLDEARAELHAAQRRLQVEEAELLGDSDDVQNVVGRLEAEGFGPDGYPLLKNS</sequence>
<dbReference type="AlphaFoldDB" id="A0A9X2KAL8"/>
<dbReference type="RefSeq" id="WP_253760246.1">
    <property type="nucleotide sequence ID" value="NZ_BAABKA010000019.1"/>
</dbReference>
<keyword evidence="2" id="KW-1185">Reference proteome</keyword>
<protein>
    <submittedName>
        <fullName evidence="1">Uncharacterized protein</fullName>
    </submittedName>
</protein>
<name>A0A9X2KAL8_9ACTN</name>
<accession>A0A9X2KAL8</accession>
<comment type="caution">
    <text evidence="1">The sequence shown here is derived from an EMBL/GenBank/DDBJ whole genome shotgun (WGS) entry which is preliminary data.</text>
</comment>
<gene>
    <name evidence="1" type="ORF">HD597_012858</name>
</gene>
<dbReference type="EMBL" id="JAMZEB010000004">
    <property type="protein sequence ID" value="MCP2365754.1"/>
    <property type="molecule type" value="Genomic_DNA"/>
</dbReference>